<dbReference type="GO" id="GO:0016042">
    <property type="term" value="P:lipid catabolic process"/>
    <property type="evidence" value="ECO:0007669"/>
    <property type="project" value="UniProtKB-KW"/>
</dbReference>
<evidence type="ECO:0000313" key="10">
    <source>
        <dbReference type="Proteomes" id="UP000219788"/>
    </source>
</evidence>
<dbReference type="CDD" id="cd09128">
    <property type="entry name" value="PLDc_unchar1_2"/>
    <property type="match status" value="1"/>
</dbReference>
<protein>
    <recommendedName>
        <fullName evidence="3">phospholipase D</fullName>
        <ecNumber evidence="3">3.1.4.4</ecNumber>
    </recommendedName>
</protein>
<dbReference type="Gene3D" id="3.30.870.10">
    <property type="entry name" value="Endonuclease Chain A"/>
    <property type="match status" value="2"/>
</dbReference>
<accession>A0A2A7U179</accession>
<evidence type="ECO:0000256" key="1">
    <source>
        <dbReference type="ARBA" id="ARBA00000798"/>
    </source>
</evidence>
<comment type="catalytic activity">
    <reaction evidence="1">
        <text>a 1,2-diacyl-sn-glycero-3-phosphocholine + H2O = a 1,2-diacyl-sn-glycero-3-phosphate + choline + H(+)</text>
        <dbReference type="Rhea" id="RHEA:14445"/>
        <dbReference type="ChEBI" id="CHEBI:15354"/>
        <dbReference type="ChEBI" id="CHEBI:15377"/>
        <dbReference type="ChEBI" id="CHEBI:15378"/>
        <dbReference type="ChEBI" id="CHEBI:57643"/>
        <dbReference type="ChEBI" id="CHEBI:58608"/>
        <dbReference type="EC" id="3.1.4.4"/>
    </reaction>
</comment>
<dbReference type="GO" id="GO:0006793">
    <property type="term" value="P:phosphorus metabolic process"/>
    <property type="evidence" value="ECO:0007669"/>
    <property type="project" value="UniProtKB-ARBA"/>
</dbReference>
<evidence type="ECO:0000256" key="5">
    <source>
        <dbReference type="ARBA" id="ARBA00022963"/>
    </source>
</evidence>
<feature type="chain" id="PRO_5012089003" description="phospholipase D" evidence="7">
    <location>
        <begin position="24"/>
        <end position="341"/>
    </location>
</feature>
<proteinExistence type="inferred from homology"/>
<comment type="caution">
    <text evidence="9">The sequence shown here is derived from an EMBL/GenBank/DDBJ whole genome shotgun (WGS) entry which is preliminary data.</text>
</comment>
<reference evidence="10" key="1">
    <citation type="submission" date="2017-09" db="EMBL/GenBank/DDBJ databases">
        <title>FDA dAtabase for Regulatory Grade micrObial Sequences (FDA-ARGOS): Supporting development and validation of Infectious Disease Dx tests.</title>
        <authorList>
            <person name="Goldberg B."/>
            <person name="Campos J."/>
            <person name="Tallon L."/>
            <person name="Sadzewicz L."/>
            <person name="Ott S."/>
            <person name="Zhao X."/>
            <person name="Nagaraj S."/>
            <person name="Vavikolanu K."/>
            <person name="Aluvathingal J."/>
            <person name="Nadendla S."/>
            <person name="Geyer C."/>
            <person name="Sichtig H."/>
        </authorList>
    </citation>
    <scope>NUCLEOTIDE SEQUENCE [LARGE SCALE GENOMIC DNA]</scope>
    <source>
        <strain evidence="10">FDAARGOS_370</strain>
    </source>
</reference>
<dbReference type="CDD" id="cd09127">
    <property type="entry name" value="PLDc_unchar1_1"/>
    <property type="match status" value="1"/>
</dbReference>
<dbReference type="GO" id="GO:0016891">
    <property type="term" value="F:RNA endonuclease activity producing 5'-phosphomonoesters, hydrolytic mechanism"/>
    <property type="evidence" value="ECO:0007669"/>
    <property type="project" value="TreeGrafter"/>
</dbReference>
<keyword evidence="7" id="KW-0732">Signal</keyword>
<dbReference type="RefSeq" id="WP_098142973.1">
    <property type="nucleotide sequence ID" value="NZ_PDDV01000013.1"/>
</dbReference>
<name>A0A2A7U179_EDWTA</name>
<feature type="domain" description="PLD phosphodiesterase" evidence="8">
    <location>
        <begin position="110"/>
        <end position="137"/>
    </location>
</feature>
<keyword evidence="4" id="KW-0378">Hydrolase</keyword>
<dbReference type="PROSITE" id="PS50035">
    <property type="entry name" value="PLD"/>
    <property type="match status" value="2"/>
</dbReference>
<feature type="domain" description="PLD phosphodiesterase" evidence="8">
    <location>
        <begin position="262"/>
        <end position="289"/>
    </location>
</feature>
<dbReference type="GO" id="GO:0004630">
    <property type="term" value="F:phospholipase D activity"/>
    <property type="evidence" value="ECO:0007669"/>
    <property type="project" value="UniProtKB-EC"/>
</dbReference>
<dbReference type="InterPro" id="IPR051406">
    <property type="entry name" value="PLD_domain"/>
</dbReference>
<dbReference type="EC" id="3.1.4.4" evidence="3"/>
<evidence type="ECO:0000256" key="7">
    <source>
        <dbReference type="SAM" id="SignalP"/>
    </source>
</evidence>
<evidence type="ECO:0000256" key="4">
    <source>
        <dbReference type="ARBA" id="ARBA00022801"/>
    </source>
</evidence>
<comment type="similarity">
    <text evidence="2">Belongs to the phospholipase D family.</text>
</comment>
<dbReference type="AlphaFoldDB" id="A0A2A7U179"/>
<dbReference type="EMBL" id="PDDV01000013">
    <property type="protein sequence ID" value="PEH72041.1"/>
    <property type="molecule type" value="Genomic_DNA"/>
</dbReference>
<evidence type="ECO:0000256" key="6">
    <source>
        <dbReference type="ARBA" id="ARBA00023098"/>
    </source>
</evidence>
<evidence type="ECO:0000256" key="3">
    <source>
        <dbReference type="ARBA" id="ARBA00012027"/>
    </source>
</evidence>
<dbReference type="InterPro" id="IPR025202">
    <property type="entry name" value="PLD-like_dom"/>
</dbReference>
<sequence length="341" mass="38579">MKQVISHLATVIGLLVISSSVLAEQQLYVEPQVQQKPILNLIQQSKKNIDVVIYEFSDPTLIKALGEAEKRGVKVRVLMTSRIHGNYAPIWKNIHEFQDEGIEVKRTNPDFTYTHQKTFIFDNKKALISTGNMDFDRYPNSRNFLVLTDEPQEVKQIVDVYHADWQHQRPHLTQQQLTASQLVWSPINATSALVKLINSAQHSMDIYALEMSDPAIVSALEQALKRGVDVSIIYSKAPFAWSQQDLIKLYRQGANLRVLEDSAPFIHAKAILVDGKQAYIGSENFTTNSLQRNRELGIITQQPTVLNTLKSTLAHDMATPAYRVSELVSSPYLALPHQTQH</sequence>
<dbReference type="SMART" id="SM00155">
    <property type="entry name" value="PLDc"/>
    <property type="match status" value="2"/>
</dbReference>
<dbReference type="InterPro" id="IPR001736">
    <property type="entry name" value="PLipase_D/transphosphatidylase"/>
</dbReference>
<evidence type="ECO:0000256" key="2">
    <source>
        <dbReference type="ARBA" id="ARBA00008664"/>
    </source>
</evidence>
<evidence type="ECO:0000259" key="8">
    <source>
        <dbReference type="PROSITE" id="PS50035"/>
    </source>
</evidence>
<dbReference type="SUPFAM" id="SSF56024">
    <property type="entry name" value="Phospholipase D/nuclease"/>
    <property type="match status" value="2"/>
</dbReference>
<dbReference type="PANTHER" id="PTHR43856:SF1">
    <property type="entry name" value="MITOCHONDRIAL CARDIOLIPIN HYDROLASE"/>
    <property type="match status" value="1"/>
</dbReference>
<keyword evidence="6" id="KW-0443">Lipid metabolism</keyword>
<dbReference type="Proteomes" id="UP000219788">
    <property type="component" value="Unassembled WGS sequence"/>
</dbReference>
<organism evidence="9 10">
    <name type="scientific">Edwardsiella tarda</name>
    <dbReference type="NCBI Taxonomy" id="636"/>
    <lineage>
        <taxon>Bacteria</taxon>
        <taxon>Pseudomonadati</taxon>
        <taxon>Pseudomonadota</taxon>
        <taxon>Gammaproteobacteria</taxon>
        <taxon>Enterobacterales</taxon>
        <taxon>Hafniaceae</taxon>
        <taxon>Edwardsiella</taxon>
    </lineage>
</organism>
<evidence type="ECO:0000313" key="9">
    <source>
        <dbReference type="EMBL" id="PEH72041.1"/>
    </source>
</evidence>
<feature type="signal peptide" evidence="7">
    <location>
        <begin position="1"/>
        <end position="23"/>
    </location>
</feature>
<gene>
    <name evidence="9" type="ORF">CRM76_08980</name>
</gene>
<keyword evidence="5" id="KW-0442">Lipid degradation</keyword>
<dbReference type="Pfam" id="PF13091">
    <property type="entry name" value="PLDc_2"/>
    <property type="match status" value="2"/>
</dbReference>
<dbReference type="PANTHER" id="PTHR43856">
    <property type="entry name" value="CARDIOLIPIN HYDROLASE"/>
    <property type="match status" value="1"/>
</dbReference>
<dbReference type="OrthoDB" id="9814092at2"/>